<keyword evidence="1" id="KW-0812">Transmembrane</keyword>
<gene>
    <name evidence="2" type="ORF">pdul_cds_672</name>
</gene>
<name>S4VRB3_9VIRU</name>
<feature type="transmembrane region" description="Helical" evidence="1">
    <location>
        <begin position="6"/>
        <end position="34"/>
    </location>
</feature>
<evidence type="ECO:0000256" key="1">
    <source>
        <dbReference type="SAM" id="Phobius"/>
    </source>
</evidence>
<keyword evidence="1" id="KW-1133">Transmembrane helix</keyword>
<protein>
    <submittedName>
        <fullName evidence="2">Uncharacterized protein</fullName>
    </submittedName>
</protein>
<proteinExistence type="predicted"/>
<dbReference type="Proteomes" id="UP000201566">
    <property type="component" value="Segment"/>
</dbReference>
<keyword evidence="1" id="KW-0472">Membrane</keyword>
<accession>S4VRB3</accession>
<evidence type="ECO:0000313" key="3">
    <source>
        <dbReference type="Proteomes" id="UP000201566"/>
    </source>
</evidence>
<reference evidence="2 3" key="1">
    <citation type="journal article" date="2013" name="Science">
        <title>Pandoraviruses: amoeba viruses with genomes up to 2.5 Mb reaching that of parasitic eukaryotes.</title>
        <authorList>
            <person name="Philippe N."/>
            <person name="Legendre M."/>
            <person name="Doutre G."/>
            <person name="Coute Y."/>
            <person name="Poirot O."/>
            <person name="Lescot M."/>
            <person name="Arslan D."/>
            <person name="Seltzer V."/>
            <person name="Bertaux L."/>
            <person name="Bruley C."/>
            <person name="Garin J."/>
            <person name="Claverie J.M."/>
            <person name="Abergel C."/>
        </authorList>
    </citation>
    <scope>NUCLEOTIDE SEQUENCE [LARGE SCALE GENOMIC DNA]</scope>
    <source>
        <strain evidence="2">Melbourne</strain>
    </source>
</reference>
<evidence type="ECO:0000313" key="2">
    <source>
        <dbReference type="EMBL" id="AGO82822.1"/>
    </source>
</evidence>
<dbReference type="EMBL" id="KC977570">
    <property type="protein sequence ID" value="AGO82822.1"/>
    <property type="molecule type" value="Genomic_DNA"/>
</dbReference>
<dbReference type="RefSeq" id="YP_008319491.1">
    <property type="nucleotide sequence ID" value="NC_021858.1"/>
</dbReference>
<feature type="transmembrane region" description="Helical" evidence="1">
    <location>
        <begin position="77"/>
        <end position="104"/>
    </location>
</feature>
<feature type="transmembrane region" description="Helical" evidence="1">
    <location>
        <begin position="116"/>
        <end position="133"/>
    </location>
</feature>
<sequence>MAGLAVAMVVGVATTAGLAGCVAALVAAGTAILLGPHAADLVPHRTSVAALLALGCAGWLWMSNGAAMSGPSLPGDFVVVPLCAASAITGYAVACATLLGASVLWRSAIPDASGCTRLLALVVVAVIVCALWSL</sequence>
<dbReference type="KEGG" id="vg:16512404"/>
<feature type="transmembrane region" description="Helical" evidence="1">
    <location>
        <begin position="46"/>
        <end position="62"/>
    </location>
</feature>
<dbReference type="GeneID" id="16512404"/>
<organism evidence="2 3">
    <name type="scientific">Pandoravirus dulcis</name>
    <dbReference type="NCBI Taxonomy" id="1349409"/>
    <lineage>
        <taxon>Viruses</taxon>
        <taxon>Pandoravirus</taxon>
    </lineage>
</organism>